<comment type="caution">
    <text evidence="3">The sequence shown here is derived from an EMBL/GenBank/DDBJ whole genome shotgun (WGS) entry which is preliminary data.</text>
</comment>
<keyword evidence="4" id="KW-1185">Reference proteome</keyword>
<proteinExistence type="predicted"/>
<keyword evidence="1" id="KW-0472">Membrane</keyword>
<feature type="domain" description="SGNH hydrolase-type esterase" evidence="2">
    <location>
        <begin position="70"/>
        <end position="225"/>
    </location>
</feature>
<accession>A0ABW1L0Q0</accession>
<sequence>MYRLKKLKILFVLSLVINLLLIGVGSFIVNKQGGMAAVKSYFSSDQYTDYYLHKKRLFESFDYDKVDKVFLGDSITDHGELQTYFPGEVVVNRGIVDDETKGVLNRIDEVVKRNPKEVYILIGINDIGEEVDLDVYQKNMEKIIQSFDTKKTKVIVQSILPVNNKEFRNTISNDTVDQFNEALQKLAEENGVQYVNLNQHFETADGQLKKEFTVDGVHLSDEGYDMWMENL</sequence>
<dbReference type="RefSeq" id="WP_377731869.1">
    <property type="nucleotide sequence ID" value="NZ_JBHSRI010000002.1"/>
</dbReference>
<dbReference type="Proteomes" id="UP001596170">
    <property type="component" value="Unassembled WGS sequence"/>
</dbReference>
<dbReference type="SUPFAM" id="SSF52266">
    <property type="entry name" value="SGNH hydrolase"/>
    <property type="match status" value="1"/>
</dbReference>
<dbReference type="InterPro" id="IPR013830">
    <property type="entry name" value="SGNH_hydro"/>
</dbReference>
<dbReference type="PANTHER" id="PTHR30383">
    <property type="entry name" value="THIOESTERASE 1/PROTEASE 1/LYSOPHOSPHOLIPASE L1"/>
    <property type="match status" value="1"/>
</dbReference>
<protein>
    <submittedName>
        <fullName evidence="3">GDSL-type esterase/lipase family protein</fullName>
    </submittedName>
</protein>
<dbReference type="InterPro" id="IPR051532">
    <property type="entry name" value="Ester_Hydrolysis_Enzymes"/>
</dbReference>
<keyword evidence="1" id="KW-0812">Transmembrane</keyword>
<gene>
    <name evidence="3" type="ORF">ACFPYN_00270</name>
</gene>
<dbReference type="PANTHER" id="PTHR30383:SF5">
    <property type="entry name" value="SGNH HYDROLASE-TYPE ESTERASE DOMAIN-CONTAINING PROTEIN"/>
    <property type="match status" value="1"/>
</dbReference>
<evidence type="ECO:0000259" key="2">
    <source>
        <dbReference type="Pfam" id="PF13472"/>
    </source>
</evidence>
<organism evidence="3 4">
    <name type="scientific">Paenisporosarcina macmurdoensis</name>
    <dbReference type="NCBI Taxonomy" id="212659"/>
    <lineage>
        <taxon>Bacteria</taxon>
        <taxon>Bacillati</taxon>
        <taxon>Bacillota</taxon>
        <taxon>Bacilli</taxon>
        <taxon>Bacillales</taxon>
        <taxon>Caryophanaceae</taxon>
        <taxon>Paenisporosarcina</taxon>
    </lineage>
</organism>
<name>A0ABW1L0Q0_9BACL</name>
<evidence type="ECO:0000256" key="1">
    <source>
        <dbReference type="SAM" id="Phobius"/>
    </source>
</evidence>
<dbReference type="Pfam" id="PF13472">
    <property type="entry name" value="Lipase_GDSL_2"/>
    <property type="match status" value="1"/>
</dbReference>
<dbReference type="Gene3D" id="3.40.50.1110">
    <property type="entry name" value="SGNH hydrolase"/>
    <property type="match status" value="1"/>
</dbReference>
<dbReference type="InterPro" id="IPR036514">
    <property type="entry name" value="SGNH_hydro_sf"/>
</dbReference>
<feature type="transmembrane region" description="Helical" evidence="1">
    <location>
        <begin position="7"/>
        <end position="29"/>
    </location>
</feature>
<evidence type="ECO:0000313" key="4">
    <source>
        <dbReference type="Proteomes" id="UP001596170"/>
    </source>
</evidence>
<dbReference type="EMBL" id="JBHSRI010000002">
    <property type="protein sequence ID" value="MFC6037873.1"/>
    <property type="molecule type" value="Genomic_DNA"/>
</dbReference>
<keyword evidence="1" id="KW-1133">Transmembrane helix</keyword>
<reference evidence="4" key="1">
    <citation type="journal article" date="2019" name="Int. J. Syst. Evol. Microbiol.">
        <title>The Global Catalogue of Microorganisms (GCM) 10K type strain sequencing project: providing services to taxonomists for standard genome sequencing and annotation.</title>
        <authorList>
            <consortium name="The Broad Institute Genomics Platform"/>
            <consortium name="The Broad Institute Genome Sequencing Center for Infectious Disease"/>
            <person name="Wu L."/>
            <person name="Ma J."/>
        </authorList>
    </citation>
    <scope>NUCLEOTIDE SEQUENCE [LARGE SCALE GENOMIC DNA]</scope>
    <source>
        <strain evidence="4">CCUG 54527</strain>
    </source>
</reference>
<evidence type="ECO:0000313" key="3">
    <source>
        <dbReference type="EMBL" id="MFC6037873.1"/>
    </source>
</evidence>